<name>A0A564ZNH4_9BACT</name>
<gene>
    <name evidence="1" type="ORF">MELA_02599</name>
</gene>
<sequence length="81" mass="8940">MRQADLLKRITANPKILGGKPIIRGTRISVEFILELLASGATESEILQDYPHLKPSDIKACLQYAAQSSQNEIYVDLEKAG</sequence>
<dbReference type="AlphaFoldDB" id="A0A564ZNH4"/>
<evidence type="ECO:0000313" key="2">
    <source>
        <dbReference type="Proteomes" id="UP000334340"/>
    </source>
</evidence>
<dbReference type="EMBL" id="CABIKM010000046">
    <property type="protein sequence ID" value="VUZ86202.1"/>
    <property type="molecule type" value="Genomic_DNA"/>
</dbReference>
<evidence type="ECO:0000313" key="1">
    <source>
        <dbReference type="EMBL" id="VUZ86202.1"/>
    </source>
</evidence>
<organism evidence="1 2">
    <name type="scientific">Candidatus Methylomirabilis lanthanidiphila</name>
    <dbReference type="NCBI Taxonomy" id="2211376"/>
    <lineage>
        <taxon>Bacteria</taxon>
        <taxon>Candidatus Methylomirabilota</taxon>
        <taxon>Candidatus Methylomirabilia</taxon>
        <taxon>Candidatus Methylomirabilales</taxon>
        <taxon>Candidatus Methylomirabilaceae</taxon>
        <taxon>Candidatus Methylomirabilis</taxon>
    </lineage>
</organism>
<dbReference type="PANTHER" id="PTHR34849">
    <property type="entry name" value="SSL5025 PROTEIN"/>
    <property type="match status" value="1"/>
</dbReference>
<dbReference type="Gene3D" id="1.10.10.10">
    <property type="entry name" value="Winged helix-like DNA-binding domain superfamily/Winged helix DNA-binding domain"/>
    <property type="match status" value="1"/>
</dbReference>
<evidence type="ECO:0008006" key="3">
    <source>
        <dbReference type="Google" id="ProtNLM"/>
    </source>
</evidence>
<keyword evidence="2" id="KW-1185">Reference proteome</keyword>
<reference evidence="1 2" key="1">
    <citation type="submission" date="2019-07" db="EMBL/GenBank/DDBJ databases">
        <authorList>
            <person name="Cremers G."/>
        </authorList>
    </citation>
    <scope>NUCLEOTIDE SEQUENCE [LARGE SCALE GENOMIC DNA]</scope>
</reference>
<dbReference type="PANTHER" id="PTHR34849:SF3">
    <property type="entry name" value="SSR2962 PROTEIN"/>
    <property type="match status" value="1"/>
</dbReference>
<proteinExistence type="predicted"/>
<dbReference type="Proteomes" id="UP000334340">
    <property type="component" value="Unassembled WGS sequence"/>
</dbReference>
<dbReference type="Pfam" id="PF04255">
    <property type="entry name" value="DUF433"/>
    <property type="match status" value="1"/>
</dbReference>
<dbReference type="SUPFAM" id="SSF46689">
    <property type="entry name" value="Homeodomain-like"/>
    <property type="match status" value="1"/>
</dbReference>
<accession>A0A564ZNH4</accession>
<dbReference type="InterPro" id="IPR009057">
    <property type="entry name" value="Homeodomain-like_sf"/>
</dbReference>
<dbReference type="InterPro" id="IPR007367">
    <property type="entry name" value="DUF433"/>
</dbReference>
<dbReference type="InterPro" id="IPR036388">
    <property type="entry name" value="WH-like_DNA-bd_sf"/>
</dbReference>
<protein>
    <recommendedName>
        <fullName evidence="3">Antitoxin</fullName>
    </recommendedName>
</protein>